<evidence type="ECO:0000313" key="4">
    <source>
        <dbReference type="WBParaSite" id="jg19672"/>
    </source>
</evidence>
<proteinExistence type="predicted"/>
<dbReference type="Proteomes" id="UP000887574">
    <property type="component" value="Unplaced"/>
</dbReference>
<keyword evidence="3" id="KW-1185">Reference proteome</keyword>
<dbReference type="AlphaFoldDB" id="A0A915DI11"/>
<accession>A0A915DI11</accession>
<dbReference type="WBParaSite" id="jg19672">
    <property type="protein sequence ID" value="jg19672"/>
    <property type="gene ID" value="jg19672"/>
</dbReference>
<feature type="region of interest" description="Disordered" evidence="1">
    <location>
        <begin position="110"/>
        <end position="131"/>
    </location>
</feature>
<reference evidence="4" key="1">
    <citation type="submission" date="2022-11" db="UniProtKB">
        <authorList>
            <consortium name="WormBaseParasite"/>
        </authorList>
    </citation>
    <scope>IDENTIFICATION</scope>
</reference>
<keyword evidence="2" id="KW-0472">Membrane</keyword>
<feature type="transmembrane region" description="Helical" evidence="2">
    <location>
        <begin position="54"/>
        <end position="74"/>
    </location>
</feature>
<name>A0A915DI11_9BILA</name>
<evidence type="ECO:0000256" key="2">
    <source>
        <dbReference type="SAM" id="Phobius"/>
    </source>
</evidence>
<evidence type="ECO:0000256" key="1">
    <source>
        <dbReference type="SAM" id="MobiDB-lite"/>
    </source>
</evidence>
<sequence length="150" mass="16565">MERFLLFNNQGDFVGYTDEFSNTQLRPSPSHAISQPSNVLPVYQDRTRLRRLRLLRYVSGFFCGFAVFECIASLPGTACSAAFASPLISQTHVVPRQSSDVGSVVQQGLQHSPRIQLPPPPAPMSQASYNPPHSSNVGSAIQQVWFIFVV</sequence>
<evidence type="ECO:0000313" key="3">
    <source>
        <dbReference type="Proteomes" id="UP000887574"/>
    </source>
</evidence>
<keyword evidence="2" id="KW-1133">Transmembrane helix</keyword>
<protein>
    <submittedName>
        <fullName evidence="4">Uncharacterized protein</fullName>
    </submittedName>
</protein>
<organism evidence="3 4">
    <name type="scientific">Ditylenchus dipsaci</name>
    <dbReference type="NCBI Taxonomy" id="166011"/>
    <lineage>
        <taxon>Eukaryota</taxon>
        <taxon>Metazoa</taxon>
        <taxon>Ecdysozoa</taxon>
        <taxon>Nematoda</taxon>
        <taxon>Chromadorea</taxon>
        <taxon>Rhabditida</taxon>
        <taxon>Tylenchina</taxon>
        <taxon>Tylenchomorpha</taxon>
        <taxon>Sphaerularioidea</taxon>
        <taxon>Anguinidae</taxon>
        <taxon>Anguininae</taxon>
        <taxon>Ditylenchus</taxon>
    </lineage>
</organism>
<keyword evidence="2" id="KW-0812">Transmembrane</keyword>